<dbReference type="InterPro" id="IPR010398">
    <property type="entry name" value="DUF997"/>
</dbReference>
<evidence type="ECO:0000313" key="2">
    <source>
        <dbReference type="EMBL" id="ACZ09390.1"/>
    </source>
</evidence>
<keyword evidence="1" id="KW-0812">Transmembrane</keyword>
<sequence>MKESIKKQIQKEVIITCILYIFYFLWWCLFGFGLGNRKTEEYTYIFGLPSWFFYSCILGFMVFSTLVYFSLKYFFKDIPLDENFENEEQGCEKIDK</sequence>
<dbReference type="PANTHER" id="PTHR39174:SF1">
    <property type="entry name" value="INNER MEMBRANE PROTEIN"/>
    <property type="match status" value="1"/>
</dbReference>
<dbReference type="KEGG" id="str:Sterm_2540"/>
<keyword evidence="3" id="KW-1185">Reference proteome</keyword>
<evidence type="ECO:0000256" key="1">
    <source>
        <dbReference type="SAM" id="Phobius"/>
    </source>
</evidence>
<dbReference type="PANTHER" id="PTHR39174">
    <property type="entry name" value="INNER MEMBRANE PROTEIN-RELATED"/>
    <property type="match status" value="1"/>
</dbReference>
<feature type="transmembrane region" description="Helical" evidence="1">
    <location>
        <begin position="52"/>
        <end position="71"/>
    </location>
</feature>
<dbReference type="AlphaFoldDB" id="D1ALP7"/>
<dbReference type="EMBL" id="CP001739">
    <property type="protein sequence ID" value="ACZ09390.1"/>
    <property type="molecule type" value="Genomic_DNA"/>
</dbReference>
<feature type="transmembrane region" description="Helical" evidence="1">
    <location>
        <begin position="12"/>
        <end position="32"/>
    </location>
</feature>
<accession>D1ALP7</accession>
<evidence type="ECO:0000313" key="3">
    <source>
        <dbReference type="Proteomes" id="UP000000845"/>
    </source>
</evidence>
<protein>
    <submittedName>
        <fullName evidence="2">Uncharacterized protein</fullName>
    </submittedName>
</protein>
<reference evidence="3" key="1">
    <citation type="submission" date="2009-09" db="EMBL/GenBank/DDBJ databases">
        <title>The complete chromosome of Sebaldella termitidis ATCC 33386.</title>
        <authorList>
            <consortium name="US DOE Joint Genome Institute (JGI-PGF)"/>
            <person name="Lucas S."/>
            <person name="Copeland A."/>
            <person name="Lapidus A."/>
            <person name="Glavina del Rio T."/>
            <person name="Dalin E."/>
            <person name="Tice H."/>
            <person name="Bruce D."/>
            <person name="Goodwin L."/>
            <person name="Pitluck S."/>
            <person name="Kyrpides N."/>
            <person name="Mavromatis K."/>
            <person name="Ivanova N."/>
            <person name="Mikhailova N."/>
            <person name="Sims D."/>
            <person name="Meincke L."/>
            <person name="Brettin T."/>
            <person name="Detter J.C."/>
            <person name="Han C."/>
            <person name="Larimer F."/>
            <person name="Land M."/>
            <person name="Hauser L."/>
            <person name="Markowitz V."/>
            <person name="Cheng J.F."/>
            <person name="Hugenholtz P."/>
            <person name="Woyke T."/>
            <person name="Wu D."/>
            <person name="Eisen J.A."/>
        </authorList>
    </citation>
    <scope>NUCLEOTIDE SEQUENCE [LARGE SCALE GENOMIC DNA]</scope>
    <source>
        <strain evidence="3">ATCC 33386 / NCTC 11300</strain>
    </source>
</reference>
<dbReference type="HOGENOM" id="CLU_166678_0_0_0"/>
<gene>
    <name evidence="2" type="ordered locus">Sterm_2540</name>
</gene>
<dbReference type="STRING" id="526218.Sterm_2540"/>
<keyword evidence="1" id="KW-0472">Membrane</keyword>
<dbReference type="Proteomes" id="UP000000845">
    <property type="component" value="Chromosome"/>
</dbReference>
<dbReference type="Pfam" id="PF06196">
    <property type="entry name" value="DUF997"/>
    <property type="match status" value="1"/>
</dbReference>
<organism evidence="2 3">
    <name type="scientific">Sebaldella termitidis (strain ATCC 33386 / NCTC 11300)</name>
    <dbReference type="NCBI Taxonomy" id="526218"/>
    <lineage>
        <taxon>Bacteria</taxon>
        <taxon>Fusobacteriati</taxon>
        <taxon>Fusobacteriota</taxon>
        <taxon>Fusobacteriia</taxon>
        <taxon>Fusobacteriales</taxon>
        <taxon>Leptotrichiaceae</taxon>
        <taxon>Sebaldella</taxon>
    </lineage>
</organism>
<dbReference type="eggNOG" id="COG3924">
    <property type="taxonomic scope" value="Bacteria"/>
</dbReference>
<proteinExistence type="predicted"/>
<keyword evidence="1" id="KW-1133">Transmembrane helix</keyword>
<reference evidence="2 3" key="2">
    <citation type="journal article" date="2010" name="Stand. Genomic Sci.">
        <title>Complete genome sequence of Sebaldella termitidis type strain (NCTC 11300).</title>
        <authorList>
            <person name="Harmon-Smith M."/>
            <person name="Celia L."/>
            <person name="Chertkov O."/>
            <person name="Lapidus A."/>
            <person name="Copeland A."/>
            <person name="Glavina Del Rio T."/>
            <person name="Nolan M."/>
            <person name="Lucas S."/>
            <person name="Tice H."/>
            <person name="Cheng J.F."/>
            <person name="Han C."/>
            <person name="Detter J.C."/>
            <person name="Bruce D."/>
            <person name="Goodwin L."/>
            <person name="Pitluck S."/>
            <person name="Pati A."/>
            <person name="Liolios K."/>
            <person name="Ivanova N."/>
            <person name="Mavromatis K."/>
            <person name="Mikhailova N."/>
            <person name="Chen A."/>
            <person name="Palaniappan K."/>
            <person name="Land M."/>
            <person name="Hauser L."/>
            <person name="Chang Y.J."/>
            <person name="Jeffries C.D."/>
            <person name="Brettin T."/>
            <person name="Goker M."/>
            <person name="Beck B."/>
            <person name="Bristow J."/>
            <person name="Eisen J.A."/>
            <person name="Markowitz V."/>
            <person name="Hugenholtz P."/>
            <person name="Kyrpides N.C."/>
            <person name="Klenk H.P."/>
            <person name="Chen F."/>
        </authorList>
    </citation>
    <scope>NUCLEOTIDE SEQUENCE [LARGE SCALE GENOMIC DNA]</scope>
    <source>
        <strain evidence="3">ATCC 33386 / NCTC 11300</strain>
    </source>
</reference>
<dbReference type="RefSeq" id="WP_012861984.1">
    <property type="nucleotide sequence ID" value="NC_013517.1"/>
</dbReference>
<name>D1ALP7_SEBTE</name>